<dbReference type="AlphaFoldDB" id="A0A4U8Z6V6"/>
<evidence type="ECO:0000313" key="1">
    <source>
        <dbReference type="EMBL" id="VFU16499.1"/>
    </source>
</evidence>
<dbReference type="Proteomes" id="UP000294360">
    <property type="component" value="Plasmid 2"/>
</dbReference>
<keyword evidence="1" id="KW-0614">Plasmid</keyword>
<sequence length="25" mass="2692">MLGLKSQILAQTLTAMGVSRMGRQT</sequence>
<reference evidence="1 2" key="1">
    <citation type="submission" date="2019-03" db="EMBL/GenBank/DDBJ databases">
        <authorList>
            <person name="Kox A.R. M."/>
        </authorList>
    </citation>
    <scope>NUCLEOTIDE SEQUENCE [LARGE SCALE GENOMIC DNA]</scope>
    <source>
        <strain evidence="1">MTUNDRAET4 annotated genome</strain>
        <plasmid evidence="2">2</plasmid>
    </source>
</reference>
<dbReference type="EMBL" id="LR536451">
    <property type="protein sequence ID" value="VFU16499.1"/>
    <property type="molecule type" value="Genomic_DNA"/>
</dbReference>
<proteinExistence type="predicted"/>
<organism evidence="1 2">
    <name type="scientific">Methylocella tundrae</name>
    <dbReference type="NCBI Taxonomy" id="227605"/>
    <lineage>
        <taxon>Bacteria</taxon>
        <taxon>Pseudomonadati</taxon>
        <taxon>Pseudomonadota</taxon>
        <taxon>Alphaproteobacteria</taxon>
        <taxon>Hyphomicrobiales</taxon>
        <taxon>Beijerinckiaceae</taxon>
        <taxon>Methylocella</taxon>
    </lineage>
</organism>
<dbReference type="KEGG" id="mtun:MTUNDRAET4_0154.1"/>
<geneLocation type="plasmid" evidence="1 2">
    <name>2</name>
</geneLocation>
<accession>A0A4U8Z6V6</accession>
<gene>
    <name evidence="1" type="ORF">MTUNDRAET4_0154</name>
</gene>
<protein>
    <submittedName>
        <fullName evidence="1">Uncharacterized protein</fullName>
    </submittedName>
</protein>
<evidence type="ECO:0000313" key="2">
    <source>
        <dbReference type="Proteomes" id="UP000294360"/>
    </source>
</evidence>
<name>A0A4U8Z6V6_METTU</name>